<reference evidence="3" key="1">
    <citation type="submission" date="2021-01" db="EMBL/GenBank/DDBJ databases">
        <title>Caligus Genome Assembly.</title>
        <authorList>
            <person name="Gallardo-Escarate C."/>
        </authorList>
    </citation>
    <scope>NUCLEOTIDE SEQUENCE [LARGE SCALE GENOMIC DNA]</scope>
</reference>
<organism evidence="2 3">
    <name type="scientific">Caligus rogercresseyi</name>
    <name type="common">Sea louse</name>
    <dbReference type="NCBI Taxonomy" id="217165"/>
    <lineage>
        <taxon>Eukaryota</taxon>
        <taxon>Metazoa</taxon>
        <taxon>Ecdysozoa</taxon>
        <taxon>Arthropoda</taxon>
        <taxon>Crustacea</taxon>
        <taxon>Multicrustacea</taxon>
        <taxon>Hexanauplia</taxon>
        <taxon>Copepoda</taxon>
        <taxon>Siphonostomatoida</taxon>
        <taxon>Caligidae</taxon>
        <taxon>Caligus</taxon>
    </lineage>
</organism>
<evidence type="ECO:0000256" key="1">
    <source>
        <dbReference type="SAM" id="MobiDB-lite"/>
    </source>
</evidence>
<dbReference type="EMBL" id="CP045896">
    <property type="protein sequence ID" value="QQP50162.1"/>
    <property type="molecule type" value="Genomic_DNA"/>
</dbReference>
<gene>
    <name evidence="2" type="ORF">FKW44_011068</name>
</gene>
<keyword evidence="3" id="KW-1185">Reference proteome</keyword>
<evidence type="ECO:0000313" key="2">
    <source>
        <dbReference type="EMBL" id="QQP50162.1"/>
    </source>
</evidence>
<feature type="compositionally biased region" description="Basic and acidic residues" evidence="1">
    <location>
        <begin position="1"/>
        <end position="15"/>
    </location>
</feature>
<proteinExistence type="predicted"/>
<feature type="region of interest" description="Disordered" evidence="1">
    <location>
        <begin position="1"/>
        <end position="20"/>
    </location>
</feature>
<accession>A0A7T8HHG5</accession>
<dbReference type="Proteomes" id="UP000595437">
    <property type="component" value="Chromosome 7"/>
</dbReference>
<feature type="non-terminal residue" evidence="2">
    <location>
        <position position="452"/>
    </location>
</feature>
<protein>
    <submittedName>
        <fullName evidence="2">Uncharacterized protein</fullName>
    </submittedName>
</protein>
<feature type="region of interest" description="Disordered" evidence="1">
    <location>
        <begin position="415"/>
        <end position="452"/>
    </location>
</feature>
<dbReference type="AlphaFoldDB" id="A0A7T8HHG5"/>
<dbReference type="OrthoDB" id="6397625at2759"/>
<evidence type="ECO:0000313" key="3">
    <source>
        <dbReference type="Proteomes" id="UP000595437"/>
    </source>
</evidence>
<feature type="compositionally biased region" description="Basic and acidic residues" evidence="1">
    <location>
        <begin position="434"/>
        <end position="443"/>
    </location>
</feature>
<sequence>MSSKPQEKPPDDSEHQLSLSSTVNDKRYSNILKKNSSTHRSAVVPVNLDNNYKWETFVLTLENADGNTFRGDNLRHVDIYDIAMRFGFKEHEVAGANPRFSHGHACFYSRYPIDVRSRINELKGSQSLEVKNIDGSRENVTFRLKGIDKIHINQKKKITLTLINTFKRVNEIRLVEWLKIFGVVENHYPKRNPFDERAESKYKSYKELWRDGDYMVEMVADPSSIPQILPFEGNLVKVKFSGVRLQCQKCFNFGHLKQHCMEKRLKTSEYERALRQTLQERQASVKITPVHREILALHENEENNNVKIIEKPKEIISSLENVENLGSVADIDQVDLNIPCEVEGVTTVLQSEEPPLEIVPEVEVISTETHSEEPPLDTVPDKIGVSMNISTNAKQASSEGNIIISTHLTKKKNFLEPNLILESRTRSNSSGKRSKPDLNDSPDKASNPPKQS</sequence>
<name>A0A7T8HHG5_CALRO</name>